<evidence type="ECO:0000313" key="3">
    <source>
        <dbReference type="Proteomes" id="UP000698800"/>
    </source>
</evidence>
<dbReference type="EMBL" id="JAGHQL010000016">
    <property type="protein sequence ID" value="KAH0544609.1"/>
    <property type="molecule type" value="Genomic_DNA"/>
</dbReference>
<protein>
    <recommendedName>
        <fullName evidence="1">DUF8035 domain-containing protein</fullName>
    </recommendedName>
</protein>
<keyword evidence="3" id="KW-1185">Reference proteome</keyword>
<dbReference type="Proteomes" id="UP000698800">
    <property type="component" value="Unassembled WGS sequence"/>
</dbReference>
<organism evidence="2 3">
    <name type="scientific">Glutinoglossum americanum</name>
    <dbReference type="NCBI Taxonomy" id="1670608"/>
    <lineage>
        <taxon>Eukaryota</taxon>
        <taxon>Fungi</taxon>
        <taxon>Dikarya</taxon>
        <taxon>Ascomycota</taxon>
        <taxon>Pezizomycotina</taxon>
        <taxon>Geoglossomycetes</taxon>
        <taxon>Geoglossales</taxon>
        <taxon>Geoglossaceae</taxon>
        <taxon>Glutinoglossum</taxon>
    </lineage>
</organism>
<accession>A0A9P8I785</accession>
<feature type="domain" description="DUF8035" evidence="1">
    <location>
        <begin position="238"/>
        <end position="289"/>
    </location>
</feature>
<dbReference type="InterPro" id="IPR058348">
    <property type="entry name" value="DUF8035"/>
</dbReference>
<evidence type="ECO:0000313" key="2">
    <source>
        <dbReference type="EMBL" id="KAH0544609.1"/>
    </source>
</evidence>
<reference evidence="2" key="1">
    <citation type="submission" date="2021-03" db="EMBL/GenBank/DDBJ databases">
        <title>Comparative genomics and phylogenomic investigation of the class Geoglossomycetes provide insights into ecological specialization and systematics.</title>
        <authorList>
            <person name="Melie T."/>
            <person name="Pirro S."/>
            <person name="Miller A.N."/>
            <person name="Quandt A."/>
        </authorList>
    </citation>
    <scope>NUCLEOTIDE SEQUENCE</scope>
    <source>
        <strain evidence="2">GBOQ0MN5Z8</strain>
    </source>
</reference>
<dbReference type="Pfam" id="PF26118">
    <property type="entry name" value="DUF8035"/>
    <property type="match status" value="1"/>
</dbReference>
<comment type="caution">
    <text evidence="2">The sequence shown here is derived from an EMBL/GenBank/DDBJ whole genome shotgun (WGS) entry which is preliminary data.</text>
</comment>
<name>A0A9P8I785_9PEZI</name>
<dbReference type="AlphaFoldDB" id="A0A9P8I785"/>
<gene>
    <name evidence="2" type="ORF">FGG08_001258</name>
</gene>
<dbReference type="OrthoDB" id="5410752at2759"/>
<evidence type="ECO:0000259" key="1">
    <source>
        <dbReference type="Pfam" id="PF26118"/>
    </source>
</evidence>
<sequence>MSRRYAPSEGFVEERERDIYRDGSIDEVDTIYRTRSGPEFLREDYGRSSAGPLIVTTRERDPIIEEPSVHREIVTHHRHIDHGVERAPPRRSFEEIEIRRRHGGREVYDDDIIFERESGRRRRREERLRRRRSVGGGRGLSRSELDLTSEADFYNRRAQDRRYLGEGLNGVTRDWTIVDVPPGTQRVRMDGVGGASQEVTWQRYNGVRRSKFIAPGETYEDRSGRRYYGGRSGSGDVWTEITKDLVVREALEELGYEYEETEFFFYVIEYLRYEHVLELVELSEDMRRERHERIREIEWERERRRPFESDERIIERDREVIYARPRRYY</sequence>
<proteinExistence type="predicted"/>